<sequence length="192" mass="21332">MAFGRQTVLCLMILACWPIGNRAEEFSQCANAEPDTFVMTIDDCAAYIYCNGEDSFRDSCPEDTYFDDKTQECVFDDAGVCLKGLETEEAEEVVEPEAEEVVVPSSTPDPTLSPTIPEVDTTAAAPLPSRPAGTRPHCDSNRDSVHPHPQRCEYFYRCVGGYLTIVRCPYDYGWDSPTEQCRPKAQANCFSL</sequence>
<dbReference type="STRING" id="7217.B3MAM1"/>
<keyword evidence="4" id="KW-1015">Disulfide bond</keyword>
<dbReference type="SMART" id="SM00494">
    <property type="entry name" value="ChtBD2"/>
    <property type="match status" value="2"/>
</dbReference>
<feature type="chain" id="PRO_5002792756" description="Chitin-binding type-2 domain-containing protein" evidence="7">
    <location>
        <begin position="24"/>
        <end position="192"/>
    </location>
</feature>
<dbReference type="InParanoid" id="B3MAM1"/>
<dbReference type="EMBL" id="CH902618">
    <property type="protein sequence ID" value="EDV41308.1"/>
    <property type="molecule type" value="Genomic_DNA"/>
</dbReference>
<proteinExistence type="predicted"/>
<dbReference type="PANTHER" id="PTHR23301:SF0">
    <property type="entry name" value="CHITIN-BINDING TYPE-2 DOMAIN-CONTAINING PROTEIN-RELATED"/>
    <property type="match status" value="1"/>
</dbReference>
<evidence type="ECO:0000256" key="3">
    <source>
        <dbReference type="ARBA" id="ARBA00022737"/>
    </source>
</evidence>
<evidence type="ECO:0000313" key="9">
    <source>
        <dbReference type="EMBL" id="EDV41308.1"/>
    </source>
</evidence>
<keyword evidence="1" id="KW-0147">Chitin-binding</keyword>
<dbReference type="GO" id="GO:0005576">
    <property type="term" value="C:extracellular region"/>
    <property type="evidence" value="ECO:0007669"/>
    <property type="project" value="InterPro"/>
</dbReference>
<dbReference type="GO" id="GO:0008061">
    <property type="term" value="F:chitin binding"/>
    <property type="evidence" value="ECO:0007669"/>
    <property type="project" value="UniProtKB-KW"/>
</dbReference>
<feature type="compositionally biased region" description="Basic and acidic residues" evidence="6">
    <location>
        <begin position="136"/>
        <end position="146"/>
    </location>
</feature>
<dbReference type="Gene3D" id="2.170.140.10">
    <property type="entry name" value="Chitin binding domain"/>
    <property type="match status" value="2"/>
</dbReference>
<reference evidence="9 10" key="1">
    <citation type="journal article" date="2007" name="Nature">
        <title>Evolution of genes and genomes on the Drosophila phylogeny.</title>
        <authorList>
            <consortium name="Drosophila 12 Genomes Consortium"/>
            <person name="Clark A.G."/>
            <person name="Eisen M.B."/>
            <person name="Smith D.R."/>
            <person name="Bergman C.M."/>
            <person name="Oliver B."/>
            <person name="Markow T.A."/>
            <person name="Kaufman T.C."/>
            <person name="Kellis M."/>
            <person name="Gelbart W."/>
            <person name="Iyer V.N."/>
            <person name="Pollard D.A."/>
            <person name="Sackton T.B."/>
            <person name="Larracuente A.M."/>
            <person name="Singh N.D."/>
            <person name="Abad J.P."/>
            <person name="Abt D.N."/>
            <person name="Adryan B."/>
            <person name="Aguade M."/>
            <person name="Akashi H."/>
            <person name="Anderson W.W."/>
            <person name="Aquadro C.F."/>
            <person name="Ardell D.H."/>
            <person name="Arguello R."/>
            <person name="Artieri C.G."/>
            <person name="Barbash D.A."/>
            <person name="Barker D."/>
            <person name="Barsanti P."/>
            <person name="Batterham P."/>
            <person name="Batzoglou S."/>
            <person name="Begun D."/>
            <person name="Bhutkar A."/>
            <person name="Blanco E."/>
            <person name="Bosak S.A."/>
            <person name="Bradley R.K."/>
            <person name="Brand A.D."/>
            <person name="Brent M.R."/>
            <person name="Brooks A.N."/>
            <person name="Brown R.H."/>
            <person name="Butlin R.K."/>
            <person name="Caggese C."/>
            <person name="Calvi B.R."/>
            <person name="Bernardo de Carvalho A."/>
            <person name="Caspi A."/>
            <person name="Castrezana S."/>
            <person name="Celniker S.E."/>
            <person name="Chang J.L."/>
            <person name="Chapple C."/>
            <person name="Chatterji S."/>
            <person name="Chinwalla A."/>
            <person name="Civetta A."/>
            <person name="Clifton S.W."/>
            <person name="Comeron J.M."/>
            <person name="Costello J.C."/>
            <person name="Coyne J.A."/>
            <person name="Daub J."/>
            <person name="David R.G."/>
            <person name="Delcher A.L."/>
            <person name="Delehaunty K."/>
            <person name="Do C.B."/>
            <person name="Ebling H."/>
            <person name="Edwards K."/>
            <person name="Eickbush T."/>
            <person name="Evans J.D."/>
            <person name="Filipski A."/>
            <person name="Findeiss S."/>
            <person name="Freyhult E."/>
            <person name="Fulton L."/>
            <person name="Fulton R."/>
            <person name="Garcia A.C."/>
            <person name="Gardiner A."/>
            <person name="Garfield D.A."/>
            <person name="Garvin B.E."/>
            <person name="Gibson G."/>
            <person name="Gilbert D."/>
            <person name="Gnerre S."/>
            <person name="Godfrey J."/>
            <person name="Good R."/>
            <person name="Gotea V."/>
            <person name="Gravely B."/>
            <person name="Greenberg A.J."/>
            <person name="Griffiths-Jones S."/>
            <person name="Gross S."/>
            <person name="Guigo R."/>
            <person name="Gustafson E.A."/>
            <person name="Haerty W."/>
            <person name="Hahn M.W."/>
            <person name="Halligan D.L."/>
            <person name="Halpern A.L."/>
            <person name="Halter G.M."/>
            <person name="Han M.V."/>
            <person name="Heger A."/>
            <person name="Hillier L."/>
            <person name="Hinrichs A.S."/>
            <person name="Holmes I."/>
            <person name="Hoskins R.A."/>
            <person name="Hubisz M.J."/>
            <person name="Hultmark D."/>
            <person name="Huntley M.A."/>
            <person name="Jaffe D.B."/>
            <person name="Jagadeeshan S."/>
            <person name="Jeck W.R."/>
            <person name="Johnson J."/>
            <person name="Jones C.D."/>
            <person name="Jordan W.C."/>
            <person name="Karpen G.H."/>
            <person name="Kataoka E."/>
            <person name="Keightley P.D."/>
            <person name="Kheradpour P."/>
            <person name="Kirkness E.F."/>
            <person name="Koerich L.B."/>
            <person name="Kristiansen K."/>
            <person name="Kudrna D."/>
            <person name="Kulathinal R.J."/>
            <person name="Kumar S."/>
            <person name="Kwok R."/>
            <person name="Lander E."/>
            <person name="Langley C.H."/>
            <person name="Lapoint R."/>
            <person name="Lazzaro B.P."/>
            <person name="Lee S.J."/>
            <person name="Levesque L."/>
            <person name="Li R."/>
            <person name="Lin C.F."/>
            <person name="Lin M.F."/>
            <person name="Lindblad-Toh K."/>
            <person name="Llopart A."/>
            <person name="Long M."/>
            <person name="Low L."/>
            <person name="Lozovsky E."/>
            <person name="Lu J."/>
            <person name="Luo M."/>
            <person name="Machado C.A."/>
            <person name="Makalowski W."/>
            <person name="Marzo M."/>
            <person name="Matsuda M."/>
            <person name="Matzkin L."/>
            <person name="McAllister B."/>
            <person name="McBride C.S."/>
            <person name="McKernan B."/>
            <person name="McKernan K."/>
            <person name="Mendez-Lago M."/>
            <person name="Minx P."/>
            <person name="Mollenhauer M.U."/>
            <person name="Montooth K."/>
            <person name="Mount S.M."/>
            <person name="Mu X."/>
            <person name="Myers E."/>
            <person name="Negre B."/>
            <person name="Newfeld S."/>
            <person name="Nielsen R."/>
            <person name="Noor M.A."/>
            <person name="O'Grady P."/>
            <person name="Pachter L."/>
            <person name="Papaceit M."/>
            <person name="Parisi M.J."/>
            <person name="Parisi M."/>
            <person name="Parts L."/>
            <person name="Pedersen J.S."/>
            <person name="Pesole G."/>
            <person name="Phillippy A.M."/>
            <person name="Ponting C.P."/>
            <person name="Pop M."/>
            <person name="Porcelli D."/>
            <person name="Powell J.R."/>
            <person name="Prohaska S."/>
            <person name="Pruitt K."/>
            <person name="Puig M."/>
            <person name="Quesneville H."/>
            <person name="Ram K.R."/>
            <person name="Rand D."/>
            <person name="Rasmussen M.D."/>
            <person name="Reed L.K."/>
            <person name="Reenan R."/>
            <person name="Reily A."/>
            <person name="Remington K.A."/>
            <person name="Rieger T.T."/>
            <person name="Ritchie M.G."/>
            <person name="Robin C."/>
            <person name="Rogers Y.H."/>
            <person name="Rohde C."/>
            <person name="Rozas J."/>
            <person name="Rubenfield M.J."/>
            <person name="Ruiz A."/>
            <person name="Russo S."/>
            <person name="Salzberg S.L."/>
            <person name="Sanchez-Gracia A."/>
            <person name="Saranga D.J."/>
            <person name="Sato H."/>
            <person name="Schaeffer S.W."/>
            <person name="Schatz M.C."/>
            <person name="Schlenke T."/>
            <person name="Schwartz R."/>
            <person name="Segarra C."/>
            <person name="Singh R.S."/>
            <person name="Sirot L."/>
            <person name="Sirota M."/>
            <person name="Sisneros N.B."/>
            <person name="Smith C.D."/>
            <person name="Smith T.F."/>
            <person name="Spieth J."/>
            <person name="Stage D.E."/>
            <person name="Stark A."/>
            <person name="Stephan W."/>
            <person name="Strausberg R.L."/>
            <person name="Strempel S."/>
            <person name="Sturgill D."/>
            <person name="Sutton G."/>
            <person name="Sutton G.G."/>
            <person name="Tao W."/>
            <person name="Teichmann S."/>
            <person name="Tobari Y.N."/>
            <person name="Tomimura Y."/>
            <person name="Tsolas J.M."/>
            <person name="Valente V.L."/>
            <person name="Venter E."/>
            <person name="Venter J.C."/>
            <person name="Vicario S."/>
            <person name="Vieira F.G."/>
            <person name="Vilella A.J."/>
            <person name="Villasante A."/>
            <person name="Walenz B."/>
            <person name="Wang J."/>
            <person name="Wasserman M."/>
            <person name="Watts T."/>
            <person name="Wilson D."/>
            <person name="Wilson R.K."/>
            <person name="Wing R.A."/>
            <person name="Wolfner M.F."/>
            <person name="Wong A."/>
            <person name="Wong G.K."/>
            <person name="Wu C.I."/>
            <person name="Wu G."/>
            <person name="Yamamoto D."/>
            <person name="Yang H.P."/>
            <person name="Yang S.P."/>
            <person name="Yorke J.A."/>
            <person name="Yoshida K."/>
            <person name="Zdobnov E."/>
            <person name="Zhang P."/>
            <person name="Zhang Y."/>
            <person name="Zimin A.V."/>
            <person name="Baldwin J."/>
            <person name="Abdouelleil A."/>
            <person name="Abdulkadir J."/>
            <person name="Abebe A."/>
            <person name="Abera B."/>
            <person name="Abreu J."/>
            <person name="Acer S.C."/>
            <person name="Aftuck L."/>
            <person name="Alexander A."/>
            <person name="An P."/>
            <person name="Anderson E."/>
            <person name="Anderson S."/>
            <person name="Arachi H."/>
            <person name="Azer M."/>
            <person name="Bachantsang P."/>
            <person name="Barry A."/>
            <person name="Bayul T."/>
            <person name="Berlin A."/>
            <person name="Bessette D."/>
            <person name="Bloom T."/>
            <person name="Blye J."/>
            <person name="Boguslavskiy L."/>
            <person name="Bonnet C."/>
            <person name="Boukhgalter B."/>
            <person name="Bourzgui I."/>
            <person name="Brown A."/>
            <person name="Cahill P."/>
            <person name="Channer S."/>
            <person name="Cheshatsang Y."/>
            <person name="Chuda L."/>
            <person name="Citroen M."/>
            <person name="Collymore A."/>
            <person name="Cooke P."/>
            <person name="Costello M."/>
            <person name="D'Aco K."/>
            <person name="Daza R."/>
            <person name="De Haan G."/>
            <person name="DeGray S."/>
            <person name="DeMaso C."/>
            <person name="Dhargay N."/>
            <person name="Dooley K."/>
            <person name="Dooley E."/>
            <person name="Doricent M."/>
            <person name="Dorje P."/>
            <person name="Dorjee K."/>
            <person name="Dupes A."/>
            <person name="Elong R."/>
            <person name="Falk J."/>
            <person name="Farina A."/>
            <person name="Faro S."/>
            <person name="Ferguson D."/>
            <person name="Fisher S."/>
            <person name="Foley C.D."/>
            <person name="Franke A."/>
            <person name="Friedrich D."/>
            <person name="Gadbois L."/>
            <person name="Gearin G."/>
            <person name="Gearin C.R."/>
            <person name="Giannoukos G."/>
            <person name="Goode T."/>
            <person name="Graham J."/>
            <person name="Grandbois E."/>
            <person name="Grewal S."/>
            <person name="Gyaltsen K."/>
            <person name="Hafez N."/>
            <person name="Hagos B."/>
            <person name="Hall J."/>
            <person name="Henson C."/>
            <person name="Hollinger A."/>
            <person name="Honan T."/>
            <person name="Huard M.D."/>
            <person name="Hughes L."/>
            <person name="Hurhula B."/>
            <person name="Husby M.E."/>
            <person name="Kamat A."/>
            <person name="Kanga B."/>
            <person name="Kashin S."/>
            <person name="Khazanovich D."/>
            <person name="Kisner P."/>
            <person name="Lance K."/>
            <person name="Lara M."/>
            <person name="Lee W."/>
            <person name="Lennon N."/>
            <person name="Letendre F."/>
            <person name="LeVine R."/>
            <person name="Lipovsky A."/>
            <person name="Liu X."/>
            <person name="Liu J."/>
            <person name="Liu S."/>
            <person name="Lokyitsang T."/>
            <person name="Lokyitsang Y."/>
            <person name="Lubonja R."/>
            <person name="Lui A."/>
            <person name="MacDonald P."/>
            <person name="Magnisalis V."/>
            <person name="Maru K."/>
            <person name="Matthews C."/>
            <person name="McCusker W."/>
            <person name="McDonough S."/>
            <person name="Mehta T."/>
            <person name="Meldrim J."/>
            <person name="Meneus L."/>
            <person name="Mihai O."/>
            <person name="Mihalev A."/>
            <person name="Mihova T."/>
            <person name="Mittelman R."/>
            <person name="Mlenga V."/>
            <person name="Montmayeur A."/>
            <person name="Mulrain L."/>
            <person name="Navidi A."/>
            <person name="Naylor J."/>
            <person name="Negash T."/>
            <person name="Nguyen T."/>
            <person name="Nguyen N."/>
            <person name="Nicol R."/>
            <person name="Norbu C."/>
            <person name="Norbu N."/>
            <person name="Novod N."/>
            <person name="O'Neill B."/>
            <person name="Osman S."/>
            <person name="Markiewicz E."/>
            <person name="Oyono O.L."/>
            <person name="Patti C."/>
            <person name="Phunkhang P."/>
            <person name="Pierre F."/>
            <person name="Priest M."/>
            <person name="Raghuraman S."/>
            <person name="Rege F."/>
            <person name="Reyes R."/>
            <person name="Rise C."/>
            <person name="Rogov P."/>
            <person name="Ross K."/>
            <person name="Ryan E."/>
            <person name="Settipalli S."/>
            <person name="Shea T."/>
            <person name="Sherpa N."/>
            <person name="Shi L."/>
            <person name="Shih D."/>
            <person name="Sparrow T."/>
            <person name="Spaulding J."/>
            <person name="Stalker J."/>
            <person name="Stange-Thomann N."/>
            <person name="Stavropoulos S."/>
            <person name="Stone C."/>
            <person name="Strader C."/>
            <person name="Tesfaye S."/>
            <person name="Thomson T."/>
            <person name="Thoulutsang Y."/>
            <person name="Thoulutsang D."/>
            <person name="Topham K."/>
            <person name="Topping I."/>
            <person name="Tsamla T."/>
            <person name="Vassiliev H."/>
            <person name="Vo A."/>
            <person name="Wangchuk T."/>
            <person name="Wangdi T."/>
            <person name="Weiand M."/>
            <person name="Wilkinson J."/>
            <person name="Wilson A."/>
            <person name="Yadav S."/>
            <person name="Young G."/>
            <person name="Yu Q."/>
            <person name="Zembek L."/>
            <person name="Zhong D."/>
            <person name="Zimmer A."/>
            <person name="Zwirko Z."/>
            <person name="Jaffe D.B."/>
            <person name="Alvarez P."/>
            <person name="Brockman W."/>
            <person name="Butler J."/>
            <person name="Chin C."/>
            <person name="Gnerre S."/>
            <person name="Grabherr M."/>
            <person name="Kleber M."/>
            <person name="Mauceli E."/>
            <person name="MacCallum I."/>
        </authorList>
    </citation>
    <scope>NUCLEOTIDE SEQUENCE [LARGE SCALE GENOMIC DNA]</scope>
    <source>
        <strain evidence="10">Tucson 14024-0371.13</strain>
    </source>
</reference>
<evidence type="ECO:0000313" key="10">
    <source>
        <dbReference type="Proteomes" id="UP000007801"/>
    </source>
</evidence>
<gene>
    <name evidence="9" type="primary">Dana\GF10954</name>
    <name evidence="9" type="synonym">dana_GLEANR_10913</name>
    <name evidence="9" type="ORF">GF10954</name>
</gene>
<evidence type="ECO:0000256" key="6">
    <source>
        <dbReference type="SAM" id="MobiDB-lite"/>
    </source>
</evidence>
<keyword evidence="10" id="KW-1185">Reference proteome</keyword>
<evidence type="ECO:0000256" key="2">
    <source>
        <dbReference type="ARBA" id="ARBA00022729"/>
    </source>
</evidence>
<dbReference type="OrthoDB" id="7992385at2759"/>
<keyword evidence="3" id="KW-0677">Repeat</keyword>
<feature type="compositionally biased region" description="Low complexity" evidence="6">
    <location>
        <begin position="101"/>
        <end position="117"/>
    </location>
</feature>
<dbReference type="SUPFAM" id="SSF57625">
    <property type="entry name" value="Invertebrate chitin-binding proteins"/>
    <property type="match status" value="2"/>
</dbReference>
<dbReference type="eggNOG" id="ENOG502TCU0">
    <property type="taxonomic scope" value="Eukaryota"/>
</dbReference>
<feature type="domain" description="Chitin-binding type-2" evidence="8">
    <location>
        <begin position="26"/>
        <end position="83"/>
    </location>
</feature>
<feature type="domain" description="Chitin-binding type-2" evidence="8">
    <location>
        <begin position="135"/>
        <end position="191"/>
    </location>
</feature>
<evidence type="ECO:0000259" key="8">
    <source>
        <dbReference type="PROSITE" id="PS50940"/>
    </source>
</evidence>
<dbReference type="Proteomes" id="UP000007801">
    <property type="component" value="Unassembled WGS sequence"/>
</dbReference>
<dbReference type="InterPro" id="IPR051940">
    <property type="entry name" value="Chitin_bind-dev_reg"/>
</dbReference>
<accession>B3MAM1</accession>
<evidence type="ECO:0000256" key="4">
    <source>
        <dbReference type="ARBA" id="ARBA00023157"/>
    </source>
</evidence>
<dbReference type="Pfam" id="PF01607">
    <property type="entry name" value="CBM_14"/>
    <property type="match status" value="2"/>
</dbReference>
<name>B3MAM1_DROAN</name>
<dbReference type="HOGENOM" id="CLU_1403849_0_0_1"/>
<keyword evidence="5" id="KW-0325">Glycoprotein</keyword>
<dbReference type="KEGG" id="dan:6493820"/>
<dbReference type="InterPro" id="IPR002557">
    <property type="entry name" value="Chitin-bd_dom"/>
</dbReference>
<organism evidence="9 10">
    <name type="scientific">Drosophila ananassae</name>
    <name type="common">Fruit fly</name>
    <dbReference type="NCBI Taxonomy" id="7217"/>
    <lineage>
        <taxon>Eukaryota</taxon>
        <taxon>Metazoa</taxon>
        <taxon>Ecdysozoa</taxon>
        <taxon>Arthropoda</taxon>
        <taxon>Hexapoda</taxon>
        <taxon>Insecta</taxon>
        <taxon>Pterygota</taxon>
        <taxon>Neoptera</taxon>
        <taxon>Endopterygota</taxon>
        <taxon>Diptera</taxon>
        <taxon>Brachycera</taxon>
        <taxon>Muscomorpha</taxon>
        <taxon>Ephydroidea</taxon>
        <taxon>Drosophilidae</taxon>
        <taxon>Drosophila</taxon>
        <taxon>Sophophora</taxon>
    </lineage>
</organism>
<dbReference type="PROSITE" id="PS50940">
    <property type="entry name" value="CHIT_BIND_II"/>
    <property type="match status" value="2"/>
</dbReference>
<feature type="region of interest" description="Disordered" evidence="6">
    <location>
        <begin position="96"/>
        <end position="146"/>
    </location>
</feature>
<evidence type="ECO:0000256" key="1">
    <source>
        <dbReference type="ARBA" id="ARBA00022669"/>
    </source>
</evidence>
<dbReference type="PROSITE" id="PS51257">
    <property type="entry name" value="PROKAR_LIPOPROTEIN"/>
    <property type="match status" value="1"/>
</dbReference>
<dbReference type="GeneID" id="6493820"/>
<feature type="signal peptide" evidence="7">
    <location>
        <begin position="1"/>
        <end position="23"/>
    </location>
</feature>
<protein>
    <recommendedName>
        <fullName evidence="8">Chitin-binding type-2 domain-containing protein</fullName>
    </recommendedName>
</protein>
<dbReference type="PANTHER" id="PTHR23301">
    <property type="entry name" value="CHITIN BINDING PERITROPHIN-A"/>
    <property type="match status" value="1"/>
</dbReference>
<evidence type="ECO:0000256" key="5">
    <source>
        <dbReference type="ARBA" id="ARBA00023180"/>
    </source>
</evidence>
<keyword evidence="2 7" id="KW-0732">Signal</keyword>
<dbReference type="InterPro" id="IPR036508">
    <property type="entry name" value="Chitin-bd_dom_sf"/>
</dbReference>
<dbReference type="PhylomeDB" id="B3MAM1"/>
<dbReference type="OMA" id="YCNGEDS"/>
<dbReference type="AlphaFoldDB" id="B3MAM1"/>
<evidence type="ECO:0000256" key="7">
    <source>
        <dbReference type="SAM" id="SignalP"/>
    </source>
</evidence>